<organism evidence="2 3">
    <name type="scientific">Dialister invisus</name>
    <dbReference type="NCBI Taxonomy" id="218538"/>
    <lineage>
        <taxon>Bacteria</taxon>
        <taxon>Bacillati</taxon>
        <taxon>Bacillota</taxon>
        <taxon>Negativicutes</taxon>
        <taxon>Veillonellales</taxon>
        <taxon>Veillonellaceae</taxon>
        <taxon>Dialister</taxon>
    </lineage>
</organism>
<dbReference type="Proteomes" id="UP000757890">
    <property type="component" value="Unassembled WGS sequence"/>
</dbReference>
<gene>
    <name evidence="2" type="ORF">HXL70_07930</name>
</gene>
<accession>A0A930B978</accession>
<evidence type="ECO:0000313" key="2">
    <source>
        <dbReference type="EMBL" id="MBF1129952.1"/>
    </source>
</evidence>
<evidence type="ECO:0000313" key="3">
    <source>
        <dbReference type="Proteomes" id="UP000757890"/>
    </source>
</evidence>
<dbReference type="EMBL" id="JABZMK010000072">
    <property type="protein sequence ID" value="MBF1129952.1"/>
    <property type="molecule type" value="Genomic_DNA"/>
</dbReference>
<feature type="region of interest" description="Disordered" evidence="1">
    <location>
        <begin position="40"/>
        <end position="79"/>
    </location>
</feature>
<dbReference type="RefSeq" id="WP_273347606.1">
    <property type="nucleotide sequence ID" value="NZ_CAKXHC010000004.1"/>
</dbReference>
<feature type="compositionally biased region" description="Basic residues" evidence="1">
    <location>
        <begin position="45"/>
        <end position="58"/>
    </location>
</feature>
<proteinExistence type="predicted"/>
<comment type="caution">
    <text evidence="2">The sequence shown here is derived from an EMBL/GenBank/DDBJ whole genome shotgun (WGS) entry which is preliminary data.</text>
</comment>
<reference evidence="2" key="1">
    <citation type="submission" date="2020-04" db="EMBL/GenBank/DDBJ databases">
        <title>Deep metagenomics examines the oral microbiome during advanced dental caries in children, revealing novel taxa and co-occurrences with host molecules.</title>
        <authorList>
            <person name="Baker J.L."/>
            <person name="Morton J.T."/>
            <person name="Dinis M."/>
            <person name="Alvarez R."/>
            <person name="Tran N.C."/>
            <person name="Knight R."/>
            <person name="Edlund A."/>
        </authorList>
    </citation>
    <scope>NUCLEOTIDE SEQUENCE</scope>
    <source>
        <strain evidence="2">JCVI_32_bin.14</strain>
    </source>
</reference>
<dbReference type="AlphaFoldDB" id="A0A930B978"/>
<evidence type="ECO:0000256" key="1">
    <source>
        <dbReference type="SAM" id="MobiDB-lite"/>
    </source>
</evidence>
<name>A0A930B978_9FIRM</name>
<sequence length="79" mass="9199">MYAKQKYSRPYAAEKKKPIYARITAENANITWTLCRDAYTEKKQKSQKKRTTKKKKNKTAQGRILSGSAVAPNHYINYK</sequence>
<protein>
    <submittedName>
        <fullName evidence="2">Uncharacterized protein</fullName>
    </submittedName>
</protein>